<gene>
    <name evidence="1" type="ORF">JI435_050980</name>
</gene>
<evidence type="ECO:0000313" key="2">
    <source>
        <dbReference type="Proteomes" id="UP000663193"/>
    </source>
</evidence>
<evidence type="ECO:0000313" key="1">
    <source>
        <dbReference type="EMBL" id="QRD02121.1"/>
    </source>
</evidence>
<proteinExistence type="predicted"/>
<name>A0A7U2I3L4_PHANO</name>
<dbReference type="VEuPathDB" id="FungiDB:JI435_050980"/>
<keyword evidence="2" id="KW-1185">Reference proteome</keyword>
<protein>
    <submittedName>
        <fullName evidence="1">Uncharacterized protein</fullName>
    </submittedName>
</protein>
<dbReference type="Proteomes" id="UP000663193">
    <property type="component" value="Chromosome 13"/>
</dbReference>
<accession>A0A7U2I3L4</accession>
<sequence>MRSWPNSTPDPMCLMLRTERLGKLDSVQSTARSQVCQPYLLPKITYACSHHALPTQAIDDVPCPQPHHKSLDGTFYLRLETSSNLFMFLSVVSCYPSAKSHELHHTIHIACRRISYHHRQSLCPLVSFILPRLATLRVPTSQSSA</sequence>
<dbReference type="AlphaFoldDB" id="A0A7U2I3L4"/>
<dbReference type="EMBL" id="CP069035">
    <property type="protein sequence ID" value="QRD02121.1"/>
    <property type="molecule type" value="Genomic_DNA"/>
</dbReference>
<reference evidence="2" key="1">
    <citation type="journal article" date="2021" name="BMC Genomics">
        <title>Chromosome-level genome assembly and manually-curated proteome of model necrotroph Parastagonospora nodorum Sn15 reveals a genome-wide trove of candidate effector homologs, and redundancy of virulence-related functions within an accessory chromosome.</title>
        <authorList>
            <person name="Bertazzoni S."/>
            <person name="Jones D.A.B."/>
            <person name="Phan H.T."/>
            <person name="Tan K.-C."/>
            <person name="Hane J.K."/>
        </authorList>
    </citation>
    <scope>NUCLEOTIDE SEQUENCE [LARGE SCALE GENOMIC DNA]</scope>
    <source>
        <strain evidence="2">SN15 / ATCC MYA-4574 / FGSC 10173)</strain>
    </source>
</reference>
<organism evidence="1 2">
    <name type="scientific">Phaeosphaeria nodorum (strain SN15 / ATCC MYA-4574 / FGSC 10173)</name>
    <name type="common">Glume blotch fungus</name>
    <name type="synonym">Parastagonospora nodorum</name>
    <dbReference type="NCBI Taxonomy" id="321614"/>
    <lineage>
        <taxon>Eukaryota</taxon>
        <taxon>Fungi</taxon>
        <taxon>Dikarya</taxon>
        <taxon>Ascomycota</taxon>
        <taxon>Pezizomycotina</taxon>
        <taxon>Dothideomycetes</taxon>
        <taxon>Pleosporomycetidae</taxon>
        <taxon>Pleosporales</taxon>
        <taxon>Pleosporineae</taxon>
        <taxon>Phaeosphaeriaceae</taxon>
        <taxon>Parastagonospora</taxon>
    </lineage>
</organism>